<evidence type="ECO:0000256" key="5">
    <source>
        <dbReference type="ARBA" id="ARBA00022839"/>
    </source>
</evidence>
<dbReference type="AlphaFoldDB" id="A0A7Y9TGD6"/>
<dbReference type="PANTHER" id="PTHR34137:SF1">
    <property type="entry name" value="EXODEOXYRIBONUCLEASE 7 SMALL SUBUNIT"/>
    <property type="match status" value="1"/>
</dbReference>
<dbReference type="SUPFAM" id="SSF116842">
    <property type="entry name" value="XseB-like"/>
    <property type="match status" value="1"/>
</dbReference>
<feature type="region of interest" description="Disordered" evidence="7">
    <location>
        <begin position="61"/>
        <end position="84"/>
    </location>
</feature>
<evidence type="ECO:0000256" key="3">
    <source>
        <dbReference type="ARBA" id="ARBA00022722"/>
    </source>
</evidence>
<dbReference type="NCBIfam" id="NF002140">
    <property type="entry name" value="PRK00977.1-4"/>
    <property type="match status" value="1"/>
</dbReference>
<name>A0A7Y9TGD6_9BACT</name>
<protein>
    <recommendedName>
        <fullName evidence="6">Exodeoxyribonuclease 7 small subunit</fullName>
        <ecNumber evidence="6">3.1.11.6</ecNumber>
    </recommendedName>
    <alternativeName>
        <fullName evidence="6">Exodeoxyribonuclease VII small subunit</fullName>
        <shortName evidence="6">Exonuclease VII small subunit</shortName>
    </alternativeName>
</protein>
<organism evidence="8 9">
    <name type="scientific">Granulicella arctica</name>
    <dbReference type="NCBI Taxonomy" id="940613"/>
    <lineage>
        <taxon>Bacteria</taxon>
        <taxon>Pseudomonadati</taxon>
        <taxon>Acidobacteriota</taxon>
        <taxon>Terriglobia</taxon>
        <taxon>Terriglobales</taxon>
        <taxon>Acidobacteriaceae</taxon>
        <taxon>Granulicella</taxon>
    </lineage>
</organism>
<dbReference type="InterPro" id="IPR003761">
    <property type="entry name" value="Exonuc_VII_S"/>
</dbReference>
<dbReference type="GO" id="GO:0008855">
    <property type="term" value="F:exodeoxyribonuclease VII activity"/>
    <property type="evidence" value="ECO:0007669"/>
    <property type="project" value="UniProtKB-UniRule"/>
</dbReference>
<comment type="catalytic activity">
    <reaction evidence="6">
        <text>Exonucleolytic cleavage in either 5'- to 3'- or 3'- to 5'-direction to yield nucleoside 5'-phosphates.</text>
        <dbReference type="EC" id="3.1.11.6"/>
    </reaction>
</comment>
<reference evidence="8 9" key="1">
    <citation type="submission" date="2020-07" db="EMBL/GenBank/DDBJ databases">
        <title>Genomic Encyclopedia of Type Strains, Phase IV (KMG-V): Genome sequencing to study the core and pangenomes of soil and plant-associated prokaryotes.</title>
        <authorList>
            <person name="Whitman W."/>
        </authorList>
    </citation>
    <scope>NUCLEOTIDE SEQUENCE [LARGE SCALE GENOMIC DNA]</scope>
    <source>
        <strain evidence="8 9">X4EP2</strain>
    </source>
</reference>
<gene>
    <name evidence="6" type="primary">xseB</name>
    <name evidence="8" type="ORF">HDF17_002116</name>
</gene>
<comment type="subunit">
    <text evidence="6">Heterooligomer composed of large and small subunits.</text>
</comment>
<dbReference type="HAMAP" id="MF_00337">
    <property type="entry name" value="Exonuc_7_S"/>
    <property type="match status" value="1"/>
</dbReference>
<dbReference type="EC" id="3.1.11.6" evidence="6"/>
<dbReference type="EMBL" id="JACCCW010000002">
    <property type="protein sequence ID" value="NYF79796.1"/>
    <property type="molecule type" value="Genomic_DNA"/>
</dbReference>
<evidence type="ECO:0000256" key="7">
    <source>
        <dbReference type="SAM" id="MobiDB-lite"/>
    </source>
</evidence>
<proteinExistence type="inferred from homology"/>
<dbReference type="GO" id="GO:0006308">
    <property type="term" value="P:DNA catabolic process"/>
    <property type="evidence" value="ECO:0007669"/>
    <property type="project" value="UniProtKB-UniRule"/>
</dbReference>
<evidence type="ECO:0000313" key="9">
    <source>
        <dbReference type="Proteomes" id="UP000589520"/>
    </source>
</evidence>
<keyword evidence="2 6" id="KW-0963">Cytoplasm</keyword>
<dbReference type="GO" id="GO:0005829">
    <property type="term" value="C:cytosol"/>
    <property type="evidence" value="ECO:0007669"/>
    <property type="project" value="TreeGrafter"/>
</dbReference>
<dbReference type="InterPro" id="IPR037004">
    <property type="entry name" value="Exonuc_VII_ssu_sf"/>
</dbReference>
<evidence type="ECO:0000313" key="8">
    <source>
        <dbReference type="EMBL" id="NYF79796.1"/>
    </source>
</evidence>
<keyword evidence="3 6" id="KW-0540">Nuclease</keyword>
<keyword evidence="5 6" id="KW-0269">Exonuclease</keyword>
<keyword evidence="9" id="KW-1185">Reference proteome</keyword>
<evidence type="ECO:0000256" key="1">
    <source>
        <dbReference type="ARBA" id="ARBA00009998"/>
    </source>
</evidence>
<comment type="similarity">
    <text evidence="1 6">Belongs to the XseB family.</text>
</comment>
<evidence type="ECO:0000256" key="6">
    <source>
        <dbReference type="HAMAP-Rule" id="MF_00337"/>
    </source>
</evidence>
<dbReference type="Pfam" id="PF02609">
    <property type="entry name" value="Exonuc_VII_S"/>
    <property type="match status" value="1"/>
</dbReference>
<comment type="function">
    <text evidence="6">Bidirectionally degrades single-stranded DNA into large acid-insoluble oligonucleotides, which are then degraded further into small acid-soluble oligonucleotides.</text>
</comment>
<keyword evidence="4 6" id="KW-0378">Hydrolase</keyword>
<dbReference type="GO" id="GO:0009318">
    <property type="term" value="C:exodeoxyribonuclease VII complex"/>
    <property type="evidence" value="ECO:0007669"/>
    <property type="project" value="UniProtKB-UniRule"/>
</dbReference>
<comment type="caution">
    <text evidence="8">The sequence shown here is derived from an EMBL/GenBank/DDBJ whole genome shotgun (WGS) entry which is preliminary data.</text>
</comment>
<accession>A0A7Y9TGD6</accession>
<sequence>MANFEQQLTALETVVERLERGELSLDESVRLFEEGIKLSNACKQELEAAEGKIQLLVEPGTGPISVRDLPVEDDDSIEDDEEEE</sequence>
<dbReference type="RefSeq" id="WP_179490704.1">
    <property type="nucleotide sequence ID" value="NZ_JACCCW010000002.1"/>
</dbReference>
<dbReference type="PANTHER" id="PTHR34137">
    <property type="entry name" value="EXODEOXYRIBONUCLEASE 7 SMALL SUBUNIT"/>
    <property type="match status" value="1"/>
</dbReference>
<comment type="subcellular location">
    <subcellularLocation>
        <location evidence="6">Cytoplasm</location>
    </subcellularLocation>
</comment>
<dbReference type="Proteomes" id="UP000589520">
    <property type="component" value="Unassembled WGS sequence"/>
</dbReference>
<evidence type="ECO:0000256" key="2">
    <source>
        <dbReference type="ARBA" id="ARBA00022490"/>
    </source>
</evidence>
<evidence type="ECO:0000256" key="4">
    <source>
        <dbReference type="ARBA" id="ARBA00022801"/>
    </source>
</evidence>
<dbReference type="NCBIfam" id="TIGR01280">
    <property type="entry name" value="xseB"/>
    <property type="match status" value="1"/>
</dbReference>
<feature type="compositionally biased region" description="Acidic residues" evidence="7">
    <location>
        <begin position="71"/>
        <end position="84"/>
    </location>
</feature>
<dbReference type="Gene3D" id="1.10.287.1040">
    <property type="entry name" value="Exonuclease VII, small subunit"/>
    <property type="match status" value="1"/>
</dbReference>